<evidence type="ECO:0000313" key="3">
    <source>
        <dbReference type="EMBL" id="NYI04759.1"/>
    </source>
</evidence>
<proteinExistence type="predicted"/>
<protein>
    <submittedName>
        <fullName evidence="3">Uncharacterized protein</fullName>
    </submittedName>
</protein>
<feature type="region of interest" description="Disordered" evidence="1">
    <location>
        <begin position="44"/>
        <end position="86"/>
    </location>
</feature>
<reference evidence="3 4" key="1">
    <citation type="submission" date="2020-07" db="EMBL/GenBank/DDBJ databases">
        <title>Sequencing the genomes of 1000 actinobacteria strains.</title>
        <authorList>
            <person name="Klenk H.-P."/>
        </authorList>
    </citation>
    <scope>NUCLEOTIDE SEQUENCE [LARGE SCALE GENOMIC DNA]</scope>
    <source>
        <strain evidence="3 4">DSM 42178</strain>
    </source>
</reference>
<comment type="caution">
    <text evidence="3">The sequence shown here is derived from an EMBL/GenBank/DDBJ whole genome shotgun (WGS) entry which is preliminary data.</text>
</comment>
<feature type="chain" id="PRO_5039234886" evidence="2">
    <location>
        <begin position="20"/>
        <end position="86"/>
    </location>
</feature>
<accession>A0A852ZQV1</accession>
<feature type="signal peptide" evidence="2">
    <location>
        <begin position="1"/>
        <end position="19"/>
    </location>
</feature>
<organism evidence="3 4">
    <name type="scientific">Allostreptomyces psammosilenae</name>
    <dbReference type="NCBI Taxonomy" id="1892865"/>
    <lineage>
        <taxon>Bacteria</taxon>
        <taxon>Bacillati</taxon>
        <taxon>Actinomycetota</taxon>
        <taxon>Actinomycetes</taxon>
        <taxon>Kitasatosporales</taxon>
        <taxon>Streptomycetaceae</taxon>
        <taxon>Allostreptomyces</taxon>
    </lineage>
</organism>
<keyword evidence="2" id="KW-0732">Signal</keyword>
<dbReference type="EMBL" id="JACBZD010000001">
    <property type="protein sequence ID" value="NYI04759.1"/>
    <property type="molecule type" value="Genomic_DNA"/>
</dbReference>
<name>A0A852ZQV1_9ACTN</name>
<sequence length="86" mass="8605">MRGAFGALAVVLAGGAVWAASPTWAVDAPPVTSVSSVVRGASAATRSVAEETTAVNPAEEEAASEEAASEESSRSRAPCPVCPHRP</sequence>
<feature type="compositionally biased region" description="Acidic residues" evidence="1">
    <location>
        <begin position="58"/>
        <end position="69"/>
    </location>
</feature>
<gene>
    <name evidence="3" type="ORF">FHU37_001702</name>
</gene>
<evidence type="ECO:0000256" key="2">
    <source>
        <dbReference type="SAM" id="SignalP"/>
    </source>
</evidence>
<dbReference type="AlphaFoldDB" id="A0A852ZQV1"/>
<keyword evidence="4" id="KW-1185">Reference proteome</keyword>
<evidence type="ECO:0000256" key="1">
    <source>
        <dbReference type="SAM" id="MobiDB-lite"/>
    </source>
</evidence>
<dbReference type="RefSeq" id="WP_179813612.1">
    <property type="nucleotide sequence ID" value="NZ_JACBZD010000001.1"/>
</dbReference>
<evidence type="ECO:0000313" key="4">
    <source>
        <dbReference type="Proteomes" id="UP000567795"/>
    </source>
</evidence>
<dbReference type="Proteomes" id="UP000567795">
    <property type="component" value="Unassembled WGS sequence"/>
</dbReference>